<dbReference type="RefSeq" id="WP_070365644.1">
    <property type="nucleotide sequence ID" value="NZ_CP016070.1"/>
</dbReference>
<evidence type="ECO:0000256" key="4">
    <source>
        <dbReference type="ARBA" id="ARBA00022777"/>
    </source>
</evidence>
<dbReference type="Gene3D" id="2.60.200.30">
    <property type="entry name" value="Probable inorganic polyphosphate/atp-NAD kinase, domain 2"/>
    <property type="match status" value="1"/>
</dbReference>
<evidence type="ECO:0000256" key="6">
    <source>
        <dbReference type="ARBA" id="ARBA00022857"/>
    </source>
</evidence>
<keyword evidence="2 8" id="KW-0808">Transferase</keyword>
<dbReference type="InterPro" id="IPR016064">
    <property type="entry name" value="NAD/diacylglycerol_kinase_sf"/>
</dbReference>
<dbReference type="Pfam" id="PF01513">
    <property type="entry name" value="NAD_kinase"/>
    <property type="match status" value="1"/>
</dbReference>
<dbReference type="GO" id="GO:0005737">
    <property type="term" value="C:cytoplasm"/>
    <property type="evidence" value="ECO:0007669"/>
    <property type="project" value="UniProtKB-SubCell"/>
</dbReference>
<proteinExistence type="inferred from homology"/>
<comment type="catalytic activity">
    <reaction evidence="8">
        <text>NAD(+) + ATP = ADP + NADP(+) + H(+)</text>
        <dbReference type="Rhea" id="RHEA:18629"/>
        <dbReference type="ChEBI" id="CHEBI:15378"/>
        <dbReference type="ChEBI" id="CHEBI:30616"/>
        <dbReference type="ChEBI" id="CHEBI:57540"/>
        <dbReference type="ChEBI" id="CHEBI:58349"/>
        <dbReference type="ChEBI" id="CHEBI:456216"/>
        <dbReference type="EC" id="2.7.1.23"/>
    </reaction>
</comment>
<evidence type="ECO:0000256" key="1">
    <source>
        <dbReference type="ARBA" id="ARBA00022490"/>
    </source>
</evidence>
<dbReference type="GeneID" id="29829811"/>
<protein>
    <recommendedName>
        <fullName evidence="8">NAD kinase</fullName>
        <ecNumber evidence="8">2.7.1.23</ecNumber>
    </recommendedName>
    <alternativeName>
        <fullName evidence="8">ATP-dependent NAD kinase</fullName>
    </alternativeName>
</protein>
<dbReference type="GO" id="GO:0046872">
    <property type="term" value="F:metal ion binding"/>
    <property type="evidence" value="ECO:0007669"/>
    <property type="project" value="UniProtKB-UniRule"/>
</dbReference>
<evidence type="ECO:0000256" key="5">
    <source>
        <dbReference type="ARBA" id="ARBA00022840"/>
    </source>
</evidence>
<dbReference type="KEGG" id="halh:HTSR_1821"/>
<dbReference type="InterPro" id="IPR002504">
    <property type="entry name" value="NADK"/>
</dbReference>
<dbReference type="AlphaFoldDB" id="A0A1D8S6J3"/>
<evidence type="ECO:0000256" key="2">
    <source>
        <dbReference type="ARBA" id="ARBA00022679"/>
    </source>
</evidence>
<keyword evidence="4 8" id="KW-0418">Kinase</keyword>
<dbReference type="Proteomes" id="UP000185608">
    <property type="component" value="Chromosome"/>
</dbReference>
<comment type="function">
    <text evidence="8">Involved in the regulation of the intracellular balance of NAD and NADP, and is a key enzyme in the biosynthesis of NADP. Catalyzes specifically the phosphorylation on 2'-hydroxyl of the adenosine moiety of NAD to yield NADP.</text>
</comment>
<dbReference type="STRING" id="1873524.HSR6_1890"/>
<reference evidence="9 10" key="1">
    <citation type="submission" date="2016-06" db="EMBL/GenBank/DDBJ databases">
        <title>Discovery of anaerobic lithoheterotrophic haloarchaeon capable of sulfur respiration by hydrogen and formate.</title>
        <authorList>
            <person name="Sorokin D.Y."/>
            <person name="Kublanov I.V."/>
            <person name="Roman P."/>
            <person name="Sinninghe Damste J.S."/>
            <person name="Golyshin P.N."/>
            <person name="Rojo D."/>
            <person name="Ciordia S."/>
            <person name="Mena Md.C."/>
            <person name="Ferrer M."/>
            <person name="Smedile F."/>
            <person name="Messina E."/>
            <person name="La Cono V."/>
            <person name="Yakimov M.M."/>
        </authorList>
    </citation>
    <scope>NUCLEOTIDE SEQUENCE [LARGE SCALE GENOMIC DNA]</scope>
    <source>
        <strain evidence="9 10">HTSR1</strain>
    </source>
</reference>
<comment type="caution">
    <text evidence="8">Lacks conserved residue(s) required for the propagation of feature annotation.</text>
</comment>
<evidence type="ECO:0000256" key="7">
    <source>
        <dbReference type="ARBA" id="ARBA00023027"/>
    </source>
</evidence>
<keyword evidence="3 8" id="KW-0547">Nucleotide-binding</keyword>
<comment type="similarity">
    <text evidence="8">Belongs to the NAD kinase family.</text>
</comment>
<dbReference type="PANTHER" id="PTHR20275:SF43">
    <property type="entry name" value="BIFUNCTIONAL NADP PHOSPHATASE_NAD KINASE"/>
    <property type="match status" value="1"/>
</dbReference>
<keyword evidence="7 8" id="KW-0520">NAD</keyword>
<comment type="cofactor">
    <cofactor evidence="8">
        <name>a divalent metal cation</name>
        <dbReference type="ChEBI" id="CHEBI:60240"/>
    </cofactor>
</comment>
<dbReference type="GO" id="GO:0003951">
    <property type="term" value="F:NAD+ kinase activity"/>
    <property type="evidence" value="ECO:0007669"/>
    <property type="project" value="UniProtKB-UniRule"/>
</dbReference>
<dbReference type="HAMAP" id="MF_00361">
    <property type="entry name" value="NAD_kinase"/>
    <property type="match status" value="1"/>
</dbReference>
<name>A0A1D8S6J3_9EURY</name>
<feature type="binding site" evidence="8">
    <location>
        <position position="167"/>
    </location>
    <ligand>
        <name>NAD(+)</name>
        <dbReference type="ChEBI" id="CHEBI:57540"/>
    </ligand>
</feature>
<dbReference type="SUPFAM" id="SSF111331">
    <property type="entry name" value="NAD kinase/diacylglycerol kinase-like"/>
    <property type="match status" value="1"/>
</dbReference>
<dbReference type="EMBL" id="CP016070">
    <property type="protein sequence ID" value="AOW80987.1"/>
    <property type="molecule type" value="Genomic_DNA"/>
</dbReference>
<dbReference type="GO" id="GO:0006741">
    <property type="term" value="P:NADP+ biosynthetic process"/>
    <property type="evidence" value="ECO:0007669"/>
    <property type="project" value="UniProtKB-UniRule"/>
</dbReference>
<dbReference type="GO" id="GO:0019674">
    <property type="term" value="P:NAD+ metabolic process"/>
    <property type="evidence" value="ECO:0007669"/>
    <property type="project" value="InterPro"/>
</dbReference>
<evidence type="ECO:0000256" key="3">
    <source>
        <dbReference type="ARBA" id="ARBA00022741"/>
    </source>
</evidence>
<feature type="active site" description="Proton acceptor" evidence="8">
    <location>
        <position position="64"/>
    </location>
</feature>
<keyword evidence="6 8" id="KW-0521">NADP</keyword>
<feature type="binding site" evidence="8">
    <location>
        <begin position="137"/>
        <end position="138"/>
    </location>
    <ligand>
        <name>NAD(+)</name>
        <dbReference type="ChEBI" id="CHEBI:57540"/>
    </ligand>
</feature>
<organism evidence="9 10">
    <name type="scientific">Halodesulfurarchaeum formicicum</name>
    <dbReference type="NCBI Taxonomy" id="1873524"/>
    <lineage>
        <taxon>Archaea</taxon>
        <taxon>Methanobacteriati</taxon>
        <taxon>Methanobacteriota</taxon>
        <taxon>Stenosarchaea group</taxon>
        <taxon>Halobacteria</taxon>
        <taxon>Halobacteriales</taxon>
        <taxon>Halobacteriaceae</taxon>
        <taxon>Halodesulfurarchaeum</taxon>
    </lineage>
</organism>
<feature type="binding site" evidence="8">
    <location>
        <begin position="64"/>
        <end position="65"/>
    </location>
    <ligand>
        <name>NAD(+)</name>
        <dbReference type="ChEBI" id="CHEBI:57540"/>
    </ligand>
</feature>
<dbReference type="PATRIC" id="fig|1855411.3.peg.1831"/>
<dbReference type="InterPro" id="IPR017438">
    <property type="entry name" value="ATP-NAD_kinase_N"/>
</dbReference>
<dbReference type="Pfam" id="PF20143">
    <property type="entry name" value="NAD_kinase_C"/>
    <property type="match status" value="1"/>
</dbReference>
<sequence length="273" mass="28804">MIVGVVAQRANERAVDLAGAVIERLETQGITVRTDQATAEKLDREPCSLDAMDRCDLVVSIGGDGTFLYAARGAGATPILGVNLGEVGFLNTVAPENAVEAVETEVAQYRETGSIRHREVPRVRLKGEDWTLSPALNEVLVQGRRRGHADGIEASIRIDESHYEETHCDGVLVATPTGSTAYNLSEGGPLVHPRTDAFVVTTMSGASAMPPLVVPEKADIEIEITGAAEAVVSSDGSEHRTIRPPTTVSISAAAPAKVAGPRSAFFEALGKLE</sequence>
<comment type="subcellular location">
    <subcellularLocation>
        <location evidence="8">Cytoplasm</location>
    </subcellularLocation>
</comment>
<feature type="binding site" evidence="8">
    <location>
        <begin position="180"/>
        <end position="185"/>
    </location>
    <ligand>
        <name>NAD(+)</name>
        <dbReference type="ChEBI" id="CHEBI:57540"/>
    </ligand>
</feature>
<dbReference type="PANTHER" id="PTHR20275">
    <property type="entry name" value="NAD KINASE"/>
    <property type="match status" value="1"/>
</dbReference>
<gene>
    <name evidence="9" type="primary">nadF2</name>
    <name evidence="8" type="synonym">nadK</name>
    <name evidence="9" type="ORF">HTSR_1821</name>
</gene>
<dbReference type="GO" id="GO:0005524">
    <property type="term" value="F:ATP binding"/>
    <property type="evidence" value="ECO:0007669"/>
    <property type="project" value="UniProtKB-KW"/>
</dbReference>
<keyword evidence="1 8" id="KW-0963">Cytoplasm</keyword>
<keyword evidence="5 8" id="KW-0067">ATP-binding</keyword>
<evidence type="ECO:0000256" key="8">
    <source>
        <dbReference type="HAMAP-Rule" id="MF_00361"/>
    </source>
</evidence>
<dbReference type="InterPro" id="IPR017437">
    <property type="entry name" value="ATP-NAD_kinase_PpnK-typ_C"/>
</dbReference>
<dbReference type="EC" id="2.7.1.23" evidence="8"/>
<accession>A0A1D8S6J3</accession>
<feature type="binding site" evidence="8">
    <location>
        <position position="169"/>
    </location>
    <ligand>
        <name>NAD(+)</name>
        <dbReference type="ChEBI" id="CHEBI:57540"/>
    </ligand>
</feature>
<evidence type="ECO:0000313" key="10">
    <source>
        <dbReference type="Proteomes" id="UP000185608"/>
    </source>
</evidence>
<evidence type="ECO:0000313" key="9">
    <source>
        <dbReference type="EMBL" id="AOW80987.1"/>
    </source>
</evidence>
<dbReference type="Gene3D" id="3.40.50.10330">
    <property type="entry name" value="Probable inorganic polyphosphate/atp-NAD kinase, domain 1"/>
    <property type="match status" value="1"/>
</dbReference>